<sequence length="107" mass="12025">MDRERRDERQRRYEVIRWQPSKGVIESGRGRVGGRVARRRGRRETLEEKVWLAPISAELVGAPQATSGFKMSGDTLEAPAQAALDVETHLRLTATSLAETDPQMEGH</sequence>
<dbReference type="Proteomes" id="UP000008142">
    <property type="component" value="Unassembled WGS sequence"/>
</dbReference>
<proteinExistence type="predicted"/>
<name>F0UMN7_AJEC8</name>
<accession>F0UMN7</accession>
<organism evidence="2">
    <name type="scientific">Ajellomyces capsulatus (strain H88)</name>
    <name type="common">Darling's disease fungus</name>
    <name type="synonym">Histoplasma capsulatum</name>
    <dbReference type="NCBI Taxonomy" id="544711"/>
    <lineage>
        <taxon>Eukaryota</taxon>
        <taxon>Fungi</taxon>
        <taxon>Dikarya</taxon>
        <taxon>Ascomycota</taxon>
        <taxon>Pezizomycotina</taxon>
        <taxon>Eurotiomycetes</taxon>
        <taxon>Eurotiomycetidae</taxon>
        <taxon>Onygenales</taxon>
        <taxon>Ajellomycetaceae</taxon>
        <taxon>Histoplasma</taxon>
    </lineage>
</organism>
<dbReference type="AlphaFoldDB" id="F0UMN7"/>
<protein>
    <submittedName>
        <fullName evidence="1">Predicted protein</fullName>
    </submittedName>
</protein>
<dbReference type="EMBL" id="DS990640">
    <property type="protein sequence ID" value="EGC47354.1"/>
    <property type="molecule type" value="Genomic_DNA"/>
</dbReference>
<evidence type="ECO:0000313" key="2">
    <source>
        <dbReference type="Proteomes" id="UP000008142"/>
    </source>
</evidence>
<gene>
    <name evidence="1" type="ORF">HCEG_06569</name>
</gene>
<dbReference type="OMA" id="YEVIRWQ"/>
<dbReference type="HOGENOM" id="CLU_2222486_0_0_1"/>
<evidence type="ECO:0000313" key="1">
    <source>
        <dbReference type="EMBL" id="EGC47354.1"/>
    </source>
</evidence>
<reference evidence="2" key="1">
    <citation type="submission" date="2008-07" db="EMBL/GenBank/DDBJ databases">
        <title>Annotation of Ajellomyces capsulatus strain H88.</title>
        <authorList>
            <person name="Champion M."/>
            <person name="Cuomo C."/>
            <person name="Ma L.-J."/>
            <person name="Henn M.R."/>
            <person name="Sil A."/>
            <person name="Goldman B."/>
            <person name="Young S.K."/>
            <person name="Kodira C.D."/>
            <person name="Zeng Q."/>
            <person name="Koehrsen M."/>
            <person name="Alvarado L."/>
            <person name="Berlin A."/>
            <person name="Borenstein D."/>
            <person name="Chen Z."/>
            <person name="Engels R."/>
            <person name="Freedman E."/>
            <person name="Gellesch M."/>
            <person name="Goldberg J."/>
            <person name="Griggs A."/>
            <person name="Gujja S."/>
            <person name="Heiman D."/>
            <person name="Hepburn T."/>
            <person name="Howarth C."/>
            <person name="Jen D."/>
            <person name="Larson L."/>
            <person name="Lewis B."/>
            <person name="Mehta T."/>
            <person name="Park D."/>
            <person name="Pearson M."/>
            <person name="Roberts A."/>
            <person name="Saif S."/>
            <person name="Shea T."/>
            <person name="Shenoy N."/>
            <person name="Sisk P."/>
            <person name="Stolte C."/>
            <person name="Sykes S."/>
            <person name="Walk T."/>
            <person name="White J."/>
            <person name="Yandava C."/>
            <person name="Klein B."/>
            <person name="McEwen J.G."/>
            <person name="Puccia R."/>
            <person name="Goldman G.H."/>
            <person name="Felipe M.S."/>
            <person name="Nino-Vega G."/>
            <person name="San-Blas G."/>
            <person name="Taylor J."/>
            <person name="Mendoza L."/>
            <person name="Galagan J."/>
            <person name="Nusbaum C."/>
            <person name="Birren B."/>
        </authorList>
    </citation>
    <scope>NUCLEOTIDE SEQUENCE [LARGE SCALE GENOMIC DNA]</scope>
    <source>
        <strain evidence="2">H88</strain>
    </source>
</reference>